<accession>A0A518V995</accession>
<dbReference type="AlphaFoldDB" id="A0A518V995"/>
<keyword evidence="2" id="KW-1185">Reference proteome</keyword>
<protein>
    <submittedName>
        <fullName evidence="1">Uncharacterized protein</fullName>
    </submittedName>
</protein>
<dbReference type="EMBL" id="CP033464">
    <property type="protein sequence ID" value="QDX93577.1"/>
    <property type="molecule type" value="Genomic_DNA"/>
</dbReference>
<gene>
    <name evidence="1" type="ORF">EEL30_15505</name>
</gene>
<organism evidence="1 2">
    <name type="scientific">Brevibacillus laterosporus</name>
    <name type="common">Bacillus laterosporus</name>
    <dbReference type="NCBI Taxonomy" id="1465"/>
    <lineage>
        <taxon>Bacteria</taxon>
        <taxon>Bacillati</taxon>
        <taxon>Bacillota</taxon>
        <taxon>Bacilli</taxon>
        <taxon>Bacillales</taxon>
        <taxon>Paenibacillaceae</taxon>
        <taxon>Brevibacillus</taxon>
    </lineage>
</organism>
<evidence type="ECO:0000313" key="2">
    <source>
        <dbReference type="Proteomes" id="UP000319432"/>
    </source>
</evidence>
<reference evidence="1 2" key="1">
    <citation type="submission" date="2018-11" db="EMBL/GenBank/DDBJ databases">
        <title>Phylogenetic determinants of toxin gene distribution in genomes of Brevibacillus laterosporus.</title>
        <authorList>
            <person name="Glare T.R."/>
            <person name="Durrant A."/>
            <person name="Berry C."/>
            <person name="Palma L."/>
            <person name="Ormskirk M."/>
            <person name="Cox M.O."/>
        </authorList>
    </citation>
    <scope>NUCLEOTIDE SEQUENCE [LARGE SCALE GENOMIC DNA]</scope>
    <source>
        <strain evidence="1 2">1821L</strain>
    </source>
</reference>
<dbReference type="Proteomes" id="UP000319432">
    <property type="component" value="Chromosome"/>
</dbReference>
<name>A0A518V995_BRELA</name>
<evidence type="ECO:0000313" key="1">
    <source>
        <dbReference type="EMBL" id="QDX93577.1"/>
    </source>
</evidence>
<sequence length="104" mass="12272">MIGLKRKIALRRLKRTCGICKCFFKKGDVYYRKRTVLEAYGDLFSFEQTYCARCQYKMVQRASRFEVFKAKCHHPIGEEVWSTIPGEAVMQPDRYECGICGKWL</sequence>
<proteinExistence type="predicted"/>